<evidence type="ECO:0000313" key="2">
    <source>
        <dbReference type="EMBL" id="RJY10758.1"/>
    </source>
</evidence>
<accession>A0A3A6TD98</accession>
<sequence>MLTESATSSVEGYITPELSTHETSKKPVEQTNFICEPIPTSEVQINSLPSLSSQTVQTSGFLGDFKFLKKCPTVPDIPEGCTCVTDKQIRTIHESFKKKIFKTYLTYAH</sequence>
<dbReference type="EMBL" id="QYYH01000094">
    <property type="protein sequence ID" value="RJY10758.1"/>
    <property type="molecule type" value="Genomic_DNA"/>
</dbReference>
<evidence type="ECO:0000256" key="1">
    <source>
        <dbReference type="SAM" id="MobiDB-lite"/>
    </source>
</evidence>
<protein>
    <submittedName>
        <fullName evidence="2">Uncharacterized protein</fullName>
    </submittedName>
</protein>
<evidence type="ECO:0000313" key="3">
    <source>
        <dbReference type="Proteomes" id="UP000273022"/>
    </source>
</evidence>
<gene>
    <name evidence="2" type="ORF">D5R81_13960</name>
</gene>
<dbReference type="RefSeq" id="WP_121854250.1">
    <property type="nucleotide sequence ID" value="NZ_CP037952.1"/>
</dbReference>
<dbReference type="AlphaFoldDB" id="A0A3A6TD98"/>
<keyword evidence="3" id="KW-1185">Reference proteome</keyword>
<dbReference type="Proteomes" id="UP000273022">
    <property type="component" value="Unassembled WGS sequence"/>
</dbReference>
<name>A0A3A6TD98_9GAMM</name>
<proteinExistence type="predicted"/>
<reference evidence="2 3" key="1">
    <citation type="submission" date="2018-09" db="EMBL/GenBank/DDBJ databases">
        <title>Phylogeny of the Shewanellaceae, and recommendation for two new genera, Pseudoshewanella and Parashewanella.</title>
        <authorList>
            <person name="Wang G."/>
        </authorList>
    </citation>
    <scope>NUCLEOTIDE SEQUENCE [LARGE SCALE GENOMIC DNA]</scope>
    <source>
        <strain evidence="2 3">KCTC 22492</strain>
    </source>
</reference>
<feature type="compositionally biased region" description="Polar residues" evidence="1">
    <location>
        <begin position="1"/>
        <end position="10"/>
    </location>
</feature>
<organism evidence="2 3">
    <name type="scientific">Parashewanella spongiae</name>
    <dbReference type="NCBI Taxonomy" id="342950"/>
    <lineage>
        <taxon>Bacteria</taxon>
        <taxon>Pseudomonadati</taxon>
        <taxon>Pseudomonadota</taxon>
        <taxon>Gammaproteobacteria</taxon>
        <taxon>Alteromonadales</taxon>
        <taxon>Shewanellaceae</taxon>
        <taxon>Parashewanella</taxon>
    </lineage>
</organism>
<comment type="caution">
    <text evidence="2">The sequence shown here is derived from an EMBL/GenBank/DDBJ whole genome shotgun (WGS) entry which is preliminary data.</text>
</comment>
<feature type="region of interest" description="Disordered" evidence="1">
    <location>
        <begin position="1"/>
        <end position="27"/>
    </location>
</feature>